<dbReference type="AlphaFoldDB" id="A0AAV4YDN9"/>
<feature type="non-terminal residue" evidence="1">
    <location>
        <position position="1"/>
    </location>
</feature>
<accession>A0AAV4YDN9</accession>
<evidence type="ECO:0000313" key="1">
    <source>
        <dbReference type="EMBL" id="GIZ05108.1"/>
    </source>
</evidence>
<dbReference type="EMBL" id="BPLR01019209">
    <property type="protein sequence ID" value="GIZ05108.1"/>
    <property type="molecule type" value="Genomic_DNA"/>
</dbReference>
<comment type="caution">
    <text evidence="1">The sequence shown here is derived from an EMBL/GenBank/DDBJ whole genome shotgun (WGS) entry which is preliminary data.</text>
</comment>
<reference evidence="1 2" key="1">
    <citation type="submission" date="2021-06" db="EMBL/GenBank/DDBJ databases">
        <title>Caerostris extrusa draft genome.</title>
        <authorList>
            <person name="Kono N."/>
            <person name="Arakawa K."/>
        </authorList>
    </citation>
    <scope>NUCLEOTIDE SEQUENCE [LARGE SCALE GENOMIC DNA]</scope>
</reference>
<keyword evidence="2" id="KW-1185">Reference proteome</keyword>
<evidence type="ECO:0000313" key="2">
    <source>
        <dbReference type="Proteomes" id="UP001054945"/>
    </source>
</evidence>
<name>A0AAV4YDN9_CAEEX</name>
<protein>
    <submittedName>
        <fullName evidence="1">Uncharacterized protein</fullName>
    </submittedName>
</protein>
<gene>
    <name evidence="1" type="ORF">CEXT_172001</name>
</gene>
<proteinExistence type="predicted"/>
<organism evidence="1 2">
    <name type="scientific">Caerostris extrusa</name>
    <name type="common">Bark spider</name>
    <name type="synonym">Caerostris bankana</name>
    <dbReference type="NCBI Taxonomy" id="172846"/>
    <lineage>
        <taxon>Eukaryota</taxon>
        <taxon>Metazoa</taxon>
        <taxon>Ecdysozoa</taxon>
        <taxon>Arthropoda</taxon>
        <taxon>Chelicerata</taxon>
        <taxon>Arachnida</taxon>
        <taxon>Araneae</taxon>
        <taxon>Araneomorphae</taxon>
        <taxon>Entelegynae</taxon>
        <taxon>Araneoidea</taxon>
        <taxon>Araneidae</taxon>
        <taxon>Caerostris</taxon>
    </lineage>
</organism>
<dbReference type="Proteomes" id="UP001054945">
    <property type="component" value="Unassembled WGS sequence"/>
</dbReference>
<sequence>YVESCLDKKGRVRRQQQTEQQMVTAFRPVISGI</sequence>